<gene>
    <name evidence="2" type="ORF">BHE90_017381</name>
</gene>
<feature type="compositionally biased region" description="Acidic residues" evidence="1">
    <location>
        <begin position="215"/>
        <end position="235"/>
    </location>
</feature>
<keyword evidence="3" id="KW-1185">Reference proteome</keyword>
<evidence type="ECO:0000313" key="2">
    <source>
        <dbReference type="EMBL" id="RTE68243.1"/>
    </source>
</evidence>
<proteinExistence type="predicted"/>
<dbReference type="AlphaFoldDB" id="A0A430KY12"/>
<dbReference type="EMBL" id="MIKF01001007">
    <property type="protein sequence ID" value="RTE68243.1"/>
    <property type="molecule type" value="Genomic_DNA"/>
</dbReference>
<evidence type="ECO:0000313" key="3">
    <source>
        <dbReference type="Proteomes" id="UP000287124"/>
    </source>
</evidence>
<dbReference type="Proteomes" id="UP000287124">
    <property type="component" value="Unassembled WGS sequence"/>
</dbReference>
<evidence type="ECO:0000256" key="1">
    <source>
        <dbReference type="SAM" id="MobiDB-lite"/>
    </source>
</evidence>
<sequence>MIGAVINYMLGNDIEHATSAFWQVFLQSQFRLEEGWSAICEQPSDGGRDAVDVIPYAYNLNYPHSLFKASVNEFKRPSHPPDKLIEQTRRYARRAVTKSQARYILASSMRGPEFMLWVFSRHNDTLEPFFPQLPRFISILEPEGVLFYQYISAHKDPDPDSLDSYRQIPESMWALAVGTQPFPSSSNQPGPGVAQPLSSTLPEEHDETVPGVQVGEDEFGQADEGDLDEGEEGEEGEAILPVSVHATERSGIKVRIHRETHVIRSDKYWFTNQRRERVDTTRDEWKKYDRKYYRYKPDTRYWSETRPDN</sequence>
<comment type="caution">
    <text evidence="2">The sequence shown here is derived from an EMBL/GenBank/DDBJ whole genome shotgun (WGS) entry which is preliminary data.</text>
</comment>
<protein>
    <submittedName>
        <fullName evidence="2">Uncharacterized protein</fullName>
    </submittedName>
</protein>
<organism evidence="2 3">
    <name type="scientific">Fusarium euwallaceae</name>
    <dbReference type="NCBI Taxonomy" id="1147111"/>
    <lineage>
        <taxon>Eukaryota</taxon>
        <taxon>Fungi</taxon>
        <taxon>Dikarya</taxon>
        <taxon>Ascomycota</taxon>
        <taxon>Pezizomycotina</taxon>
        <taxon>Sordariomycetes</taxon>
        <taxon>Hypocreomycetidae</taxon>
        <taxon>Hypocreales</taxon>
        <taxon>Nectriaceae</taxon>
        <taxon>Fusarium</taxon>
        <taxon>Fusarium solani species complex</taxon>
    </lineage>
</organism>
<accession>A0A430KY12</accession>
<feature type="region of interest" description="Disordered" evidence="1">
    <location>
        <begin position="179"/>
        <end position="235"/>
    </location>
</feature>
<reference evidence="2 3" key="1">
    <citation type="submission" date="2017-06" db="EMBL/GenBank/DDBJ databases">
        <title>Comparative genomic analysis of Ambrosia Fusariam Clade fungi.</title>
        <authorList>
            <person name="Stajich J.E."/>
            <person name="Carrillo J."/>
            <person name="Kijimoto T."/>
            <person name="Eskalen A."/>
            <person name="O'Donnell K."/>
            <person name="Kasson M."/>
        </authorList>
    </citation>
    <scope>NUCLEOTIDE SEQUENCE [LARGE SCALE GENOMIC DNA]</scope>
    <source>
        <strain evidence="2 3">UCR1854</strain>
    </source>
</reference>
<name>A0A430KY12_9HYPO</name>